<dbReference type="Proteomes" id="UP001139485">
    <property type="component" value="Unassembled WGS sequence"/>
</dbReference>
<protein>
    <recommendedName>
        <fullName evidence="3">HTH tetR-type domain-containing protein</fullName>
    </recommendedName>
</protein>
<dbReference type="InterPro" id="IPR001647">
    <property type="entry name" value="HTH_TetR"/>
</dbReference>
<keyword evidence="1 2" id="KW-0238">DNA-binding</keyword>
<evidence type="ECO:0000256" key="2">
    <source>
        <dbReference type="PROSITE-ProRule" id="PRU00335"/>
    </source>
</evidence>
<accession>A0A9X2IHY7</accession>
<proteinExistence type="predicted"/>
<dbReference type="EMBL" id="JAMOIL010000031">
    <property type="protein sequence ID" value="MCM0622285.1"/>
    <property type="molecule type" value="Genomic_DNA"/>
</dbReference>
<gene>
    <name evidence="4" type="ORF">M8330_18490</name>
</gene>
<evidence type="ECO:0000313" key="5">
    <source>
        <dbReference type="Proteomes" id="UP001139485"/>
    </source>
</evidence>
<evidence type="ECO:0000256" key="1">
    <source>
        <dbReference type="ARBA" id="ARBA00023125"/>
    </source>
</evidence>
<feature type="domain" description="HTH tetR-type" evidence="3">
    <location>
        <begin position="12"/>
        <end position="72"/>
    </location>
</feature>
<sequence>MTYRATGDPRSARTVAALRRGLRALLAERPLDDITVSDLCRAADVRRTTFYTHVASPAALLTDMLVGGVDATLGVDDGEQLDLEALSRRLRDNLVDTFELVARERTLFRAGLDSDASAPLRRALLAMWTLRMQYAMDLMSRAGLAVDDQAWAAVPFGAGGLSTALEAWAHSDDKDSVAWAAAVYAQMPPWWPRPAD</sequence>
<reference evidence="4" key="1">
    <citation type="submission" date="2022-05" db="EMBL/GenBank/DDBJ databases">
        <authorList>
            <person name="Tuo L."/>
        </authorList>
    </citation>
    <scope>NUCLEOTIDE SEQUENCE</scope>
    <source>
        <strain evidence="4">BSK12Z-4</strain>
    </source>
</reference>
<dbReference type="RefSeq" id="WP_250828518.1">
    <property type="nucleotide sequence ID" value="NZ_JAMOIL010000031.1"/>
</dbReference>
<evidence type="ECO:0000259" key="3">
    <source>
        <dbReference type="PROSITE" id="PS50977"/>
    </source>
</evidence>
<dbReference type="GO" id="GO:0003677">
    <property type="term" value="F:DNA binding"/>
    <property type="evidence" value="ECO:0007669"/>
    <property type="project" value="UniProtKB-UniRule"/>
</dbReference>
<keyword evidence="5" id="KW-1185">Reference proteome</keyword>
<feature type="DNA-binding region" description="H-T-H motif" evidence="2">
    <location>
        <begin position="35"/>
        <end position="54"/>
    </location>
</feature>
<dbReference type="Gene3D" id="1.10.357.10">
    <property type="entry name" value="Tetracycline Repressor, domain 2"/>
    <property type="match status" value="1"/>
</dbReference>
<name>A0A9X2IHY7_9ACTN</name>
<dbReference type="InterPro" id="IPR009057">
    <property type="entry name" value="Homeodomain-like_sf"/>
</dbReference>
<dbReference type="AlphaFoldDB" id="A0A9X2IHY7"/>
<comment type="caution">
    <text evidence="4">The sequence shown here is derived from an EMBL/GenBank/DDBJ whole genome shotgun (WGS) entry which is preliminary data.</text>
</comment>
<evidence type="ECO:0000313" key="4">
    <source>
        <dbReference type="EMBL" id="MCM0622285.1"/>
    </source>
</evidence>
<organism evidence="4 5">
    <name type="scientific">Nocardioides bruguierae</name>
    <dbReference type="NCBI Taxonomy" id="2945102"/>
    <lineage>
        <taxon>Bacteria</taxon>
        <taxon>Bacillati</taxon>
        <taxon>Actinomycetota</taxon>
        <taxon>Actinomycetes</taxon>
        <taxon>Propionibacteriales</taxon>
        <taxon>Nocardioidaceae</taxon>
        <taxon>Nocardioides</taxon>
    </lineage>
</organism>
<dbReference type="PROSITE" id="PS50977">
    <property type="entry name" value="HTH_TETR_2"/>
    <property type="match status" value="1"/>
</dbReference>
<dbReference type="SUPFAM" id="SSF46689">
    <property type="entry name" value="Homeodomain-like"/>
    <property type="match status" value="1"/>
</dbReference>